<protein>
    <submittedName>
        <fullName evidence="1">Uncharacterized protein</fullName>
    </submittedName>
</protein>
<keyword evidence="2" id="KW-1185">Reference proteome</keyword>
<name>A0A371G3Z2_MUCPR</name>
<dbReference type="Proteomes" id="UP000257109">
    <property type="component" value="Unassembled WGS sequence"/>
</dbReference>
<comment type="caution">
    <text evidence="1">The sequence shown here is derived from an EMBL/GenBank/DDBJ whole genome shotgun (WGS) entry which is preliminary data.</text>
</comment>
<accession>A0A371G3Z2</accession>
<dbReference type="EMBL" id="QJKJ01006831">
    <property type="protein sequence ID" value="RDX85272.1"/>
    <property type="molecule type" value="Genomic_DNA"/>
</dbReference>
<sequence length="106" mass="12401">MGFDFEIHFNLGSENRVADALSRVMDFNTISMVTNSNMVELPEEVLGDDQLKAGWCYQISLLEFYFSWRNFMLLLGGTFWGDQNIQEESHGLPLEWHEVGHRQIHY</sequence>
<gene>
    <name evidence="1" type="ORF">CR513_33546</name>
</gene>
<evidence type="ECO:0000313" key="1">
    <source>
        <dbReference type="EMBL" id="RDX85272.1"/>
    </source>
</evidence>
<reference evidence="1" key="1">
    <citation type="submission" date="2018-05" db="EMBL/GenBank/DDBJ databases">
        <title>Draft genome of Mucuna pruriens seed.</title>
        <authorList>
            <person name="Nnadi N.E."/>
            <person name="Vos R."/>
            <person name="Hasami M.H."/>
            <person name="Devisetty U.K."/>
            <person name="Aguiy J.C."/>
        </authorList>
    </citation>
    <scope>NUCLEOTIDE SEQUENCE [LARGE SCALE GENOMIC DNA]</scope>
    <source>
        <strain evidence="1">JCA_2017</strain>
    </source>
</reference>
<proteinExistence type="predicted"/>
<organism evidence="1 2">
    <name type="scientific">Mucuna pruriens</name>
    <name type="common">Velvet bean</name>
    <name type="synonym">Dolichos pruriens</name>
    <dbReference type="NCBI Taxonomy" id="157652"/>
    <lineage>
        <taxon>Eukaryota</taxon>
        <taxon>Viridiplantae</taxon>
        <taxon>Streptophyta</taxon>
        <taxon>Embryophyta</taxon>
        <taxon>Tracheophyta</taxon>
        <taxon>Spermatophyta</taxon>
        <taxon>Magnoliopsida</taxon>
        <taxon>eudicotyledons</taxon>
        <taxon>Gunneridae</taxon>
        <taxon>Pentapetalae</taxon>
        <taxon>rosids</taxon>
        <taxon>fabids</taxon>
        <taxon>Fabales</taxon>
        <taxon>Fabaceae</taxon>
        <taxon>Papilionoideae</taxon>
        <taxon>50 kb inversion clade</taxon>
        <taxon>NPAAA clade</taxon>
        <taxon>indigoferoid/millettioid clade</taxon>
        <taxon>Phaseoleae</taxon>
        <taxon>Mucuna</taxon>
    </lineage>
</organism>
<feature type="non-terminal residue" evidence="1">
    <location>
        <position position="1"/>
    </location>
</feature>
<evidence type="ECO:0000313" key="2">
    <source>
        <dbReference type="Proteomes" id="UP000257109"/>
    </source>
</evidence>
<dbReference type="AlphaFoldDB" id="A0A371G3Z2"/>